<feature type="transmembrane region" description="Helical" evidence="1">
    <location>
        <begin position="236"/>
        <end position="256"/>
    </location>
</feature>
<dbReference type="AlphaFoldDB" id="A0A9D1TNH7"/>
<feature type="transmembrane region" description="Helical" evidence="1">
    <location>
        <begin position="208"/>
        <end position="230"/>
    </location>
</feature>
<protein>
    <recommendedName>
        <fullName evidence="4">DUF2207 domain-containing protein</fullName>
    </recommendedName>
</protein>
<evidence type="ECO:0008006" key="4">
    <source>
        <dbReference type="Google" id="ProtNLM"/>
    </source>
</evidence>
<name>A0A9D1TNH7_9SPIO</name>
<evidence type="ECO:0000256" key="1">
    <source>
        <dbReference type="SAM" id="Phobius"/>
    </source>
</evidence>
<keyword evidence="1" id="KW-0472">Membrane</keyword>
<evidence type="ECO:0000313" key="2">
    <source>
        <dbReference type="EMBL" id="HIV98971.1"/>
    </source>
</evidence>
<keyword evidence="1" id="KW-1133">Transmembrane helix</keyword>
<feature type="transmembrane region" description="Helical" evidence="1">
    <location>
        <begin position="6"/>
        <end position="25"/>
    </location>
</feature>
<reference evidence="2" key="1">
    <citation type="journal article" date="2021" name="PeerJ">
        <title>Extensive microbial diversity within the chicken gut microbiome revealed by metagenomics and culture.</title>
        <authorList>
            <person name="Gilroy R."/>
            <person name="Ravi A."/>
            <person name="Getino M."/>
            <person name="Pursley I."/>
            <person name="Horton D.L."/>
            <person name="Alikhan N.F."/>
            <person name="Baker D."/>
            <person name="Gharbi K."/>
            <person name="Hall N."/>
            <person name="Watson M."/>
            <person name="Adriaenssens E.M."/>
            <person name="Foster-Nyarko E."/>
            <person name="Jarju S."/>
            <person name="Secka A."/>
            <person name="Antonio M."/>
            <person name="Oren A."/>
            <person name="Chaudhuri R.R."/>
            <person name="La Ragione R."/>
            <person name="Hildebrand F."/>
            <person name="Pallen M.J."/>
        </authorList>
    </citation>
    <scope>NUCLEOTIDE SEQUENCE</scope>
    <source>
        <strain evidence="2">Gambia11-129</strain>
    </source>
</reference>
<proteinExistence type="predicted"/>
<sequence length="320" mass="36480">MSIAAQIISLLFFALASVSYILYLVHGAKAPENEVIRENRNIDADVLLKSYVYNGSLKASRDIPLMLESLEKGGFIRIEKRGEETLFVKARVADRNWPDYLILFYSYLFAYGDSVAEKSFSSGVFIKAFYKKVYPALKRYCTFKKPLLDTKSIRRAANAKIFMLPLLIISVLMLFLTFGTVDTGVLVALLSLSLGCFLSFRFLKGKKVLFATLLALTAAVSLALFIYSFVLMKANFIYALIYMAFFSLDIVLYFVYGEKCIRRSTYGDAVLSQVLYEKDGGECFDGSRKYDESYDRVVRIISEYDRLYGMLSQGKEERIW</sequence>
<keyword evidence="1" id="KW-0812">Transmembrane</keyword>
<reference evidence="2" key="2">
    <citation type="submission" date="2021-04" db="EMBL/GenBank/DDBJ databases">
        <authorList>
            <person name="Gilroy R."/>
        </authorList>
    </citation>
    <scope>NUCLEOTIDE SEQUENCE</scope>
    <source>
        <strain evidence="2">Gambia11-129</strain>
    </source>
</reference>
<evidence type="ECO:0000313" key="3">
    <source>
        <dbReference type="Proteomes" id="UP000823936"/>
    </source>
</evidence>
<dbReference type="Proteomes" id="UP000823936">
    <property type="component" value="Unassembled WGS sequence"/>
</dbReference>
<feature type="transmembrane region" description="Helical" evidence="1">
    <location>
        <begin position="185"/>
        <end position="203"/>
    </location>
</feature>
<dbReference type="EMBL" id="DXHU01000016">
    <property type="protein sequence ID" value="HIV98971.1"/>
    <property type="molecule type" value="Genomic_DNA"/>
</dbReference>
<comment type="caution">
    <text evidence="2">The sequence shown here is derived from an EMBL/GenBank/DDBJ whole genome shotgun (WGS) entry which is preliminary data.</text>
</comment>
<feature type="transmembrane region" description="Helical" evidence="1">
    <location>
        <begin position="161"/>
        <end position="179"/>
    </location>
</feature>
<gene>
    <name evidence="2" type="ORF">IAB12_04235</name>
</gene>
<accession>A0A9D1TNH7</accession>
<organism evidence="2 3">
    <name type="scientific">Candidatus Ornithospirochaeta avicola</name>
    <dbReference type="NCBI Taxonomy" id="2840896"/>
    <lineage>
        <taxon>Bacteria</taxon>
        <taxon>Pseudomonadati</taxon>
        <taxon>Spirochaetota</taxon>
        <taxon>Spirochaetia</taxon>
        <taxon>Spirochaetales</taxon>
        <taxon>Spirochaetaceae</taxon>
        <taxon>Spirochaetaceae incertae sedis</taxon>
        <taxon>Candidatus Ornithospirochaeta</taxon>
    </lineage>
</organism>